<dbReference type="AlphaFoldDB" id="A0A9W6QYA9"/>
<proteinExistence type="predicted"/>
<protein>
    <submittedName>
        <fullName evidence="1">Uncharacterized protein</fullName>
    </submittedName>
</protein>
<comment type="caution">
    <text evidence="1">The sequence shown here is derived from an EMBL/GenBank/DDBJ whole genome shotgun (WGS) entry which is preliminary data.</text>
</comment>
<evidence type="ECO:0000313" key="2">
    <source>
        <dbReference type="Proteomes" id="UP001165136"/>
    </source>
</evidence>
<name>A0A9W6QYA9_9PSEU</name>
<gene>
    <name evidence="1" type="ORF">Atai01_28700</name>
</gene>
<dbReference type="Proteomes" id="UP001165136">
    <property type="component" value="Unassembled WGS sequence"/>
</dbReference>
<reference evidence="1" key="1">
    <citation type="submission" date="2023-03" db="EMBL/GenBank/DDBJ databases">
        <title>Amycolatopsis taiwanensis NBRC 103393.</title>
        <authorList>
            <person name="Ichikawa N."/>
            <person name="Sato H."/>
            <person name="Tonouchi N."/>
        </authorList>
    </citation>
    <scope>NUCLEOTIDE SEQUENCE</scope>
    <source>
        <strain evidence="1">NBRC 103393</strain>
    </source>
</reference>
<dbReference type="EMBL" id="BSTI01000005">
    <property type="protein sequence ID" value="GLY66251.1"/>
    <property type="molecule type" value="Genomic_DNA"/>
</dbReference>
<organism evidence="1 2">
    <name type="scientific">Amycolatopsis taiwanensis</name>
    <dbReference type="NCBI Taxonomy" id="342230"/>
    <lineage>
        <taxon>Bacteria</taxon>
        <taxon>Bacillati</taxon>
        <taxon>Actinomycetota</taxon>
        <taxon>Actinomycetes</taxon>
        <taxon>Pseudonocardiales</taxon>
        <taxon>Pseudonocardiaceae</taxon>
        <taxon>Amycolatopsis</taxon>
    </lineage>
</organism>
<accession>A0A9W6QYA9</accession>
<evidence type="ECO:0000313" key="1">
    <source>
        <dbReference type="EMBL" id="GLY66251.1"/>
    </source>
</evidence>
<sequence>MIDRQATTEVTAWLPAHVLKYKQPSHLAGAGGKVAFLSVTPEELERHGLGPALDLRAVVGTQRVDGRGTG</sequence>
<keyword evidence="2" id="KW-1185">Reference proteome</keyword>